<reference evidence="2" key="1">
    <citation type="submission" date="2021-04" db="EMBL/GenBank/DDBJ databases">
        <authorList>
            <person name="Tunstrom K."/>
        </authorList>
    </citation>
    <scope>NUCLEOTIDE SEQUENCE</scope>
</reference>
<evidence type="ECO:0000313" key="2">
    <source>
        <dbReference type="EMBL" id="CAG5043575.1"/>
    </source>
</evidence>
<keyword evidence="1" id="KW-0812">Transmembrane</keyword>
<keyword evidence="1" id="KW-0472">Membrane</keyword>
<feature type="transmembrane region" description="Helical" evidence="1">
    <location>
        <begin position="116"/>
        <end position="137"/>
    </location>
</feature>
<gene>
    <name evidence="2" type="ORF">PAPOLLO_LOCUS22761</name>
</gene>
<sequence>MELPESNNRVRRLVQCCRRKIKEQIHSNKNKIKWNWPELHLYCGICDLKTGLYIRSVISVLVCTTILVMNCYMVYFMLDHGKFLFELDVAEYLDVNFSDVTLEKIKKLHTLVLSYMFVWIIFKILYILAIFLTFYAVYKKKPMILKYVLYINTFNWILDIFFSALGAAVAEIMSKAVFVICVLFEGYNLIAISSQYKQLRGKSKLLLNESNSNHNLETASSTSSVATTNTTQPPIQTQPYCQTCSCRLNPVFTRNSETANTSSVESATSSNPDALVIVNEFQQKGLNIKDIDIIFNQDQLLPRESTVFENVQCANTSVVVDFQRLSRPTNLELPPPYKEKKVDLTDDPVIYDEDQLQISGSPVVENRRENEST</sequence>
<protein>
    <submittedName>
        <fullName evidence="2">(apollo) hypothetical protein</fullName>
    </submittedName>
</protein>
<dbReference type="EMBL" id="CAJQZP010001402">
    <property type="protein sequence ID" value="CAG5043575.1"/>
    <property type="molecule type" value="Genomic_DNA"/>
</dbReference>
<dbReference type="Proteomes" id="UP000691718">
    <property type="component" value="Unassembled WGS sequence"/>
</dbReference>
<feature type="transmembrane region" description="Helical" evidence="1">
    <location>
        <begin position="149"/>
        <end position="170"/>
    </location>
</feature>
<dbReference type="OrthoDB" id="7493094at2759"/>
<keyword evidence="1" id="KW-1133">Transmembrane helix</keyword>
<evidence type="ECO:0000256" key="1">
    <source>
        <dbReference type="SAM" id="Phobius"/>
    </source>
</evidence>
<dbReference type="AlphaFoldDB" id="A0A8S3Y0L6"/>
<proteinExistence type="predicted"/>
<evidence type="ECO:0000313" key="3">
    <source>
        <dbReference type="Proteomes" id="UP000691718"/>
    </source>
</evidence>
<accession>A0A8S3Y0L6</accession>
<comment type="caution">
    <text evidence="2">The sequence shown here is derived from an EMBL/GenBank/DDBJ whole genome shotgun (WGS) entry which is preliminary data.</text>
</comment>
<feature type="transmembrane region" description="Helical" evidence="1">
    <location>
        <begin position="57"/>
        <end position="78"/>
    </location>
</feature>
<name>A0A8S3Y0L6_PARAO</name>
<organism evidence="2 3">
    <name type="scientific">Parnassius apollo</name>
    <name type="common">Apollo butterfly</name>
    <name type="synonym">Papilio apollo</name>
    <dbReference type="NCBI Taxonomy" id="110799"/>
    <lineage>
        <taxon>Eukaryota</taxon>
        <taxon>Metazoa</taxon>
        <taxon>Ecdysozoa</taxon>
        <taxon>Arthropoda</taxon>
        <taxon>Hexapoda</taxon>
        <taxon>Insecta</taxon>
        <taxon>Pterygota</taxon>
        <taxon>Neoptera</taxon>
        <taxon>Endopterygota</taxon>
        <taxon>Lepidoptera</taxon>
        <taxon>Glossata</taxon>
        <taxon>Ditrysia</taxon>
        <taxon>Papilionoidea</taxon>
        <taxon>Papilionidae</taxon>
        <taxon>Parnassiinae</taxon>
        <taxon>Parnassini</taxon>
        <taxon>Parnassius</taxon>
        <taxon>Parnassius</taxon>
    </lineage>
</organism>
<keyword evidence="3" id="KW-1185">Reference proteome</keyword>